<dbReference type="Pfam" id="PF22039">
    <property type="entry name" value="HUTI_composite_bact"/>
    <property type="match status" value="1"/>
</dbReference>
<keyword evidence="2" id="KW-0378">Hydrolase</keyword>
<organism evidence="5 6">
    <name type="scientific">Streptomyces silvisoli</name>
    <dbReference type="NCBI Taxonomy" id="3034235"/>
    <lineage>
        <taxon>Bacteria</taxon>
        <taxon>Bacillati</taxon>
        <taxon>Actinomycetota</taxon>
        <taxon>Actinomycetes</taxon>
        <taxon>Kitasatosporales</taxon>
        <taxon>Streptomycetaceae</taxon>
        <taxon>Streptomyces</taxon>
    </lineage>
</organism>
<evidence type="ECO:0000256" key="2">
    <source>
        <dbReference type="ARBA" id="ARBA00022801"/>
    </source>
</evidence>
<name>A0ABT5ZTK8_9ACTN</name>
<evidence type="ECO:0000313" key="6">
    <source>
        <dbReference type="Proteomes" id="UP001216579"/>
    </source>
</evidence>
<dbReference type="InterPro" id="IPR054418">
    <property type="entry name" value="MQNX/HUTI_composite_N"/>
</dbReference>
<evidence type="ECO:0000259" key="4">
    <source>
        <dbReference type="Pfam" id="PF22039"/>
    </source>
</evidence>
<feature type="domain" description="Aminodeoxyfutalosine deaminase/Imidazolonepropionase-like composite" evidence="4">
    <location>
        <begin position="23"/>
        <end position="47"/>
    </location>
</feature>
<evidence type="ECO:0000313" key="5">
    <source>
        <dbReference type="EMBL" id="MDF3293165.1"/>
    </source>
</evidence>
<evidence type="ECO:0000256" key="1">
    <source>
        <dbReference type="ARBA" id="ARBA00022723"/>
    </source>
</evidence>
<gene>
    <name evidence="5" type="ORF">P3G67_28915</name>
</gene>
<dbReference type="Proteomes" id="UP001216579">
    <property type="component" value="Unassembled WGS sequence"/>
</dbReference>
<dbReference type="RefSeq" id="WP_276096117.1">
    <property type="nucleotide sequence ID" value="NZ_JARJBC010000023.1"/>
</dbReference>
<dbReference type="EMBL" id="JARJBC010000023">
    <property type="protein sequence ID" value="MDF3293165.1"/>
    <property type="molecule type" value="Genomic_DNA"/>
</dbReference>
<dbReference type="InterPro" id="IPR011059">
    <property type="entry name" value="Metal-dep_hydrolase_composite"/>
</dbReference>
<accession>A0ABT5ZTK8</accession>
<dbReference type="SUPFAM" id="SSF51338">
    <property type="entry name" value="Composite domain of metallo-dependent hydrolases"/>
    <property type="match status" value="1"/>
</dbReference>
<proteinExistence type="predicted"/>
<keyword evidence="3" id="KW-0862">Zinc</keyword>
<keyword evidence="1" id="KW-0479">Metal-binding</keyword>
<sequence length="149" mass="15682">MLTIHVGAALRRTADGRAVPGDAVAVRDDRVAEVGPLEELRERYPQARVRSWPGTVGPALVHEGELPAAPTPRERVYAVLRSGATAVLADRVADPDLRDAARRSGLTVLAALGRPAELVPSARADLAVFDDAGTCVATVVAGRAVHRRA</sequence>
<comment type="caution">
    <text evidence="5">The sequence shown here is derived from an EMBL/GenBank/DDBJ whole genome shotgun (WGS) entry which is preliminary data.</text>
</comment>
<protein>
    <recommendedName>
        <fullName evidence="4">Aminodeoxyfutalosine deaminase/Imidazolonepropionase-like composite domain-containing protein</fullName>
    </recommendedName>
</protein>
<keyword evidence="6" id="KW-1185">Reference proteome</keyword>
<evidence type="ECO:0000256" key="3">
    <source>
        <dbReference type="ARBA" id="ARBA00022833"/>
    </source>
</evidence>
<reference evidence="5 6" key="1">
    <citation type="submission" date="2023-03" db="EMBL/GenBank/DDBJ databases">
        <title>Draft genome sequence of Streptomyces sp. RB6PN23 isolated from peat swamp forest in Thailand.</title>
        <authorList>
            <person name="Klaysubun C."/>
            <person name="Duangmal K."/>
        </authorList>
    </citation>
    <scope>NUCLEOTIDE SEQUENCE [LARGE SCALE GENOMIC DNA]</scope>
    <source>
        <strain evidence="5 6">RB6PN23</strain>
    </source>
</reference>